<dbReference type="PANTHER" id="PTHR11973:SF23">
    <property type="entry name" value="C-ANSWER"/>
    <property type="match status" value="1"/>
</dbReference>
<dbReference type="InterPro" id="IPR036179">
    <property type="entry name" value="Ig-like_dom_sf"/>
</dbReference>
<evidence type="ECO:0000256" key="6">
    <source>
        <dbReference type="SAM" id="SignalP"/>
    </source>
</evidence>
<feature type="transmembrane region" description="Helical" evidence="5">
    <location>
        <begin position="230"/>
        <end position="256"/>
    </location>
</feature>
<keyword evidence="5" id="KW-0472">Membrane</keyword>
<organism evidence="8 9">
    <name type="scientific">Knipowitschia caucasica</name>
    <name type="common">Caucasian dwarf goby</name>
    <name type="synonym">Pomatoschistus caucasicus</name>
    <dbReference type="NCBI Taxonomy" id="637954"/>
    <lineage>
        <taxon>Eukaryota</taxon>
        <taxon>Metazoa</taxon>
        <taxon>Chordata</taxon>
        <taxon>Craniata</taxon>
        <taxon>Vertebrata</taxon>
        <taxon>Euteleostomi</taxon>
        <taxon>Actinopterygii</taxon>
        <taxon>Neopterygii</taxon>
        <taxon>Teleostei</taxon>
        <taxon>Neoteleostei</taxon>
        <taxon>Acanthomorphata</taxon>
        <taxon>Gobiaria</taxon>
        <taxon>Gobiiformes</taxon>
        <taxon>Gobioidei</taxon>
        <taxon>Gobiidae</taxon>
        <taxon>Gobiinae</taxon>
        <taxon>Knipowitschia</taxon>
    </lineage>
</organism>
<evidence type="ECO:0000256" key="4">
    <source>
        <dbReference type="ARBA" id="ARBA00023180"/>
    </source>
</evidence>
<dbReference type="SUPFAM" id="SSF48726">
    <property type="entry name" value="Immunoglobulin"/>
    <property type="match status" value="1"/>
</dbReference>
<dbReference type="Pfam" id="PF13895">
    <property type="entry name" value="Ig_2"/>
    <property type="match status" value="1"/>
</dbReference>
<dbReference type="EMBL" id="OZ035829">
    <property type="protein sequence ID" value="CAL1610345.1"/>
    <property type="molecule type" value="Genomic_DNA"/>
</dbReference>
<dbReference type="InterPro" id="IPR007110">
    <property type="entry name" value="Ig-like_dom"/>
</dbReference>
<dbReference type="InterPro" id="IPR003599">
    <property type="entry name" value="Ig_sub"/>
</dbReference>
<evidence type="ECO:0000256" key="1">
    <source>
        <dbReference type="ARBA" id="ARBA00004479"/>
    </source>
</evidence>
<gene>
    <name evidence="8" type="ORF">KC01_LOCUS36982</name>
</gene>
<dbReference type="GO" id="GO:0005886">
    <property type="term" value="C:plasma membrane"/>
    <property type="evidence" value="ECO:0007669"/>
    <property type="project" value="TreeGrafter"/>
</dbReference>
<comment type="subcellular location">
    <subcellularLocation>
        <location evidence="1">Membrane</location>
        <topology evidence="1">Single-pass type I membrane protein</topology>
    </subcellularLocation>
</comment>
<evidence type="ECO:0000313" key="8">
    <source>
        <dbReference type="EMBL" id="CAL1610345.1"/>
    </source>
</evidence>
<dbReference type="GO" id="GO:0007155">
    <property type="term" value="P:cell adhesion"/>
    <property type="evidence" value="ECO:0007669"/>
    <property type="project" value="TreeGrafter"/>
</dbReference>
<dbReference type="InterPro" id="IPR013783">
    <property type="entry name" value="Ig-like_fold"/>
</dbReference>
<evidence type="ECO:0000313" key="9">
    <source>
        <dbReference type="Proteomes" id="UP001497482"/>
    </source>
</evidence>
<evidence type="ECO:0000256" key="2">
    <source>
        <dbReference type="ARBA" id="ARBA00022692"/>
    </source>
</evidence>
<reference evidence="8 9" key="1">
    <citation type="submission" date="2024-04" db="EMBL/GenBank/DDBJ databases">
        <authorList>
            <person name="Waldvogel A.-M."/>
            <person name="Schoenle A."/>
        </authorList>
    </citation>
    <scope>NUCLEOTIDE SEQUENCE [LARGE SCALE GENOMIC DNA]</scope>
</reference>
<keyword evidence="2 5" id="KW-0812">Transmembrane</keyword>
<evidence type="ECO:0000256" key="5">
    <source>
        <dbReference type="SAM" id="Phobius"/>
    </source>
</evidence>
<feature type="domain" description="Ig-like" evidence="7">
    <location>
        <begin position="119"/>
        <end position="205"/>
    </location>
</feature>
<dbReference type="Gene3D" id="2.60.40.10">
    <property type="entry name" value="Immunoglobulins"/>
    <property type="match status" value="1"/>
</dbReference>
<keyword evidence="9" id="KW-1185">Reference proteome</keyword>
<protein>
    <recommendedName>
        <fullName evidence="7">Ig-like domain-containing protein</fullName>
    </recommendedName>
</protein>
<feature type="signal peptide" evidence="6">
    <location>
        <begin position="1"/>
        <end position="18"/>
    </location>
</feature>
<dbReference type="SMART" id="SM00409">
    <property type="entry name" value="IG"/>
    <property type="match status" value="1"/>
</dbReference>
<dbReference type="SMART" id="SM00408">
    <property type="entry name" value="IGc2"/>
    <property type="match status" value="1"/>
</dbReference>
<dbReference type="Proteomes" id="UP001497482">
    <property type="component" value="Chromosome 7"/>
</dbReference>
<keyword evidence="3 5" id="KW-1133">Transmembrane helix</keyword>
<dbReference type="InterPro" id="IPR003598">
    <property type="entry name" value="Ig_sub2"/>
</dbReference>
<accession>A0AAV2MAN3</accession>
<dbReference type="InterPro" id="IPR051116">
    <property type="entry name" value="Surface_Rcpt/Adhesion_Mol"/>
</dbReference>
<proteinExistence type="predicted"/>
<sequence length="278" mass="31107">MKTLLATSVFVLIHCCRAILLIRGHPEPVLAGGPFRVECLLQNSEYSISNRNNEWEDVRTDFCVFPVYAAQTEDKLVLGFHFVSGERIGPYRCVLDGLNVTTPEFTPPLNFTVHYLYGPWLSVEGYPRDLLHSTLTVKPGDDVVVNCASKSSEEADLYWYKEDDDWTLPSPALALTHVNASDEGNYTCFSNHPTIPSLSKNRTINLTVPSDRQERMWYQWYQYQYQNSPLITIASAVSAGVVFLGVILSVTAFFCAKKIRTSNGASPSAPHEQTEMGA</sequence>
<keyword evidence="6" id="KW-0732">Signal</keyword>
<evidence type="ECO:0000259" key="7">
    <source>
        <dbReference type="PROSITE" id="PS50835"/>
    </source>
</evidence>
<dbReference type="PROSITE" id="PS50835">
    <property type="entry name" value="IG_LIKE"/>
    <property type="match status" value="1"/>
</dbReference>
<keyword evidence="4" id="KW-0325">Glycoprotein</keyword>
<dbReference type="AlphaFoldDB" id="A0AAV2MAN3"/>
<feature type="chain" id="PRO_5043315283" description="Ig-like domain-containing protein" evidence="6">
    <location>
        <begin position="19"/>
        <end position="278"/>
    </location>
</feature>
<name>A0AAV2MAN3_KNICA</name>
<dbReference type="PANTHER" id="PTHR11973">
    <property type="entry name" value="CELL SURFACE GLYCOPROTEIN MUC18-RELATED"/>
    <property type="match status" value="1"/>
</dbReference>
<evidence type="ECO:0000256" key="3">
    <source>
        <dbReference type="ARBA" id="ARBA00022989"/>
    </source>
</evidence>